<reference evidence="5 6" key="1">
    <citation type="submission" date="2017-08" db="EMBL/GenBank/DDBJ databases">
        <title>Infants hospitalized years apart are colonized by the same room-sourced microbial strains.</title>
        <authorList>
            <person name="Brooks B."/>
            <person name="Olm M.R."/>
            <person name="Firek B.A."/>
            <person name="Baker R."/>
            <person name="Thomas B.C."/>
            <person name="Morowitz M.J."/>
            <person name="Banfield J.F."/>
        </authorList>
    </citation>
    <scope>NUCLEOTIDE SEQUENCE [LARGE SCALE GENOMIC DNA]</scope>
    <source>
        <strain evidence="5">S2_003_000_R2_11</strain>
    </source>
</reference>
<gene>
    <name evidence="5" type="ORF">DI533_13475</name>
</gene>
<name>A0A2W5S0X6_CERSP</name>
<dbReference type="Pfam" id="PF00496">
    <property type="entry name" value="SBP_bac_5"/>
    <property type="match status" value="1"/>
</dbReference>
<protein>
    <submittedName>
        <fullName evidence="5">Peptide ABC transporter substrate-binding protein</fullName>
    </submittedName>
</protein>
<accession>A0A2W5S0X6</accession>
<dbReference type="SUPFAM" id="SSF53850">
    <property type="entry name" value="Periplasmic binding protein-like II"/>
    <property type="match status" value="1"/>
</dbReference>
<dbReference type="EMBL" id="QFQS01000003">
    <property type="protein sequence ID" value="PZQ96611.1"/>
    <property type="molecule type" value="Genomic_DNA"/>
</dbReference>
<dbReference type="PANTHER" id="PTHR30290:SF62">
    <property type="entry name" value="OLIGOPEPTIDE ABC TRANSPORTER, PERIPLASMIC OLIGOPEPTIDE-BINDING PROTEIN"/>
    <property type="match status" value="1"/>
</dbReference>
<comment type="caution">
    <text evidence="5">The sequence shown here is derived from an EMBL/GenBank/DDBJ whole genome shotgun (WGS) entry which is preliminary data.</text>
</comment>
<evidence type="ECO:0000313" key="6">
    <source>
        <dbReference type="Proteomes" id="UP000248975"/>
    </source>
</evidence>
<evidence type="ECO:0000313" key="5">
    <source>
        <dbReference type="EMBL" id="PZQ96611.1"/>
    </source>
</evidence>
<dbReference type="GO" id="GO:0015833">
    <property type="term" value="P:peptide transport"/>
    <property type="evidence" value="ECO:0007669"/>
    <property type="project" value="TreeGrafter"/>
</dbReference>
<dbReference type="InterPro" id="IPR039424">
    <property type="entry name" value="SBP_5"/>
</dbReference>
<comment type="similarity">
    <text evidence="2">Belongs to the bacterial solute-binding protein 5 family.</text>
</comment>
<dbReference type="Gene3D" id="3.10.105.10">
    <property type="entry name" value="Dipeptide-binding Protein, Domain 3"/>
    <property type="match status" value="1"/>
</dbReference>
<evidence type="ECO:0000256" key="3">
    <source>
        <dbReference type="SAM" id="SignalP"/>
    </source>
</evidence>
<dbReference type="InterPro" id="IPR000914">
    <property type="entry name" value="SBP_5_dom"/>
</dbReference>
<dbReference type="GO" id="GO:0043190">
    <property type="term" value="C:ATP-binding cassette (ABC) transporter complex"/>
    <property type="evidence" value="ECO:0007669"/>
    <property type="project" value="InterPro"/>
</dbReference>
<feature type="signal peptide" evidence="3">
    <location>
        <begin position="1"/>
        <end position="22"/>
    </location>
</feature>
<evidence type="ECO:0000256" key="2">
    <source>
        <dbReference type="ARBA" id="ARBA00005695"/>
    </source>
</evidence>
<keyword evidence="3" id="KW-0732">Signal</keyword>
<dbReference type="Proteomes" id="UP000248975">
    <property type="component" value="Unassembled WGS sequence"/>
</dbReference>
<dbReference type="PANTHER" id="PTHR30290">
    <property type="entry name" value="PERIPLASMIC BINDING COMPONENT OF ABC TRANSPORTER"/>
    <property type="match status" value="1"/>
</dbReference>
<feature type="domain" description="Solute-binding protein family 5" evidence="4">
    <location>
        <begin position="100"/>
        <end position="518"/>
    </location>
</feature>
<feature type="chain" id="PRO_5016179445" evidence="3">
    <location>
        <begin position="23"/>
        <end position="634"/>
    </location>
</feature>
<proteinExistence type="inferred from homology"/>
<evidence type="ECO:0000259" key="4">
    <source>
        <dbReference type="Pfam" id="PF00496"/>
    </source>
</evidence>
<dbReference type="CDD" id="cd08500">
    <property type="entry name" value="PBP2_NikA_DppA_OppA_like_4"/>
    <property type="match status" value="1"/>
</dbReference>
<organism evidence="5 6">
    <name type="scientific">Cereibacter sphaeroides</name>
    <name type="common">Rhodobacter sphaeroides</name>
    <dbReference type="NCBI Taxonomy" id="1063"/>
    <lineage>
        <taxon>Bacteria</taxon>
        <taxon>Pseudomonadati</taxon>
        <taxon>Pseudomonadota</taxon>
        <taxon>Alphaproteobacteria</taxon>
        <taxon>Rhodobacterales</taxon>
        <taxon>Paracoccaceae</taxon>
        <taxon>Cereibacter</taxon>
    </lineage>
</organism>
<dbReference type="GO" id="GO:0030288">
    <property type="term" value="C:outer membrane-bounded periplasmic space"/>
    <property type="evidence" value="ECO:0007669"/>
    <property type="project" value="UniProtKB-ARBA"/>
</dbReference>
<sequence>MITRRGTLVLLAAAALPRSARAVAVAEIPFFQAKVDAGELPPMALRLPNPPRTIPMAAMGRAQGQHGGSVRMLIGGQRDIRLVPIYSYSRLVGYDENLVLQPDILESVTVEEDRIYTLRLRRNHRWSDGSPFTTEDFRYVWDDVINNKELYRGGVPTDLKVKGEVCTFEVIDPLTVRFSWSNPMPDFLPQLAAPSPLLLALPSTYLKQFHARYQDEAKLAEFIKANRVDDWVSLHQKMSRQTRPENPDLPTLEAWRPRTAPPAEQFVFERNPYFHRVDEAGSQLPYFDRFVLSVASSEIISAKTATGETDLQSNGISFTDYTLLKHSEQMYQQNVALWRRTLGSSVALLPNMNCKDPVWRKLFQDVRVRRAMSMAIDRAEINKVIFYGLGRESADTVLPESPLFKPEYATAWAQHDPELANALLDEAGLSRRDYAGRRLLPDGRLAGIVVESSGESTLETDVLELITDHFRAIGLPLFSRASQRAMFRSRARAGEVLLSVWQGIDNAVPTANMTPSQLAPTTDDQLQWPMWGLYYMSAETQGKPPELPEAQRLVELLQRWRETTSTEQRTAIWTEMLQIRADQVFSIGTVNGVFQPVVHARRMRNVPKEALFGYEPTSYYGAYMPDTFFYEGGA</sequence>
<comment type="subcellular location">
    <subcellularLocation>
        <location evidence="1">Periplasm</location>
    </subcellularLocation>
</comment>
<dbReference type="AlphaFoldDB" id="A0A2W5S0X6"/>
<evidence type="ECO:0000256" key="1">
    <source>
        <dbReference type="ARBA" id="ARBA00004418"/>
    </source>
</evidence>
<dbReference type="GO" id="GO:1904680">
    <property type="term" value="F:peptide transmembrane transporter activity"/>
    <property type="evidence" value="ECO:0007669"/>
    <property type="project" value="TreeGrafter"/>
</dbReference>
<dbReference type="Gene3D" id="3.40.190.10">
    <property type="entry name" value="Periplasmic binding protein-like II"/>
    <property type="match status" value="1"/>
</dbReference>